<evidence type="ECO:0000313" key="3">
    <source>
        <dbReference type="EMBL" id="EED93331.1"/>
    </source>
</evidence>
<dbReference type="Gene3D" id="1.10.150.910">
    <property type="match status" value="1"/>
</dbReference>
<dbReference type="eggNOG" id="KOG1896">
    <property type="taxonomic scope" value="Eukaryota"/>
</dbReference>
<dbReference type="PaxDb" id="35128-Thaps22269"/>
<gene>
    <name evidence="3" type="ORF">THAPSDRAFT_22269</name>
</gene>
<dbReference type="InParanoid" id="B8BZD4"/>
<dbReference type="EMBL" id="CM000641">
    <property type="protein sequence ID" value="EED93331.1"/>
    <property type="molecule type" value="Genomic_DNA"/>
</dbReference>
<evidence type="ECO:0000259" key="2">
    <source>
        <dbReference type="Pfam" id="PF03178"/>
    </source>
</evidence>
<dbReference type="STRING" id="35128.B8BZD4"/>
<protein>
    <recommendedName>
        <fullName evidence="2">RSE1/DDB1/CPSF1 C-terminal domain-containing protein</fullName>
    </recommendedName>
</protein>
<feature type="region of interest" description="Disordered" evidence="1">
    <location>
        <begin position="24"/>
        <end position="56"/>
    </location>
</feature>
<feature type="compositionally biased region" description="Low complexity" evidence="1">
    <location>
        <begin position="24"/>
        <end position="34"/>
    </location>
</feature>
<name>B8BZD4_THAPS</name>
<dbReference type="Gene3D" id="2.130.10.10">
    <property type="entry name" value="YVTN repeat-like/Quinoprotein amine dehydrogenase"/>
    <property type="match status" value="2"/>
</dbReference>
<organism evidence="3 4">
    <name type="scientific">Thalassiosira pseudonana</name>
    <name type="common">Marine diatom</name>
    <name type="synonym">Cyclotella nana</name>
    <dbReference type="NCBI Taxonomy" id="35128"/>
    <lineage>
        <taxon>Eukaryota</taxon>
        <taxon>Sar</taxon>
        <taxon>Stramenopiles</taxon>
        <taxon>Ochrophyta</taxon>
        <taxon>Bacillariophyta</taxon>
        <taxon>Coscinodiscophyceae</taxon>
        <taxon>Thalassiosirophycidae</taxon>
        <taxon>Thalassiosirales</taxon>
        <taxon>Thalassiosiraceae</taxon>
        <taxon>Thalassiosira</taxon>
    </lineage>
</organism>
<dbReference type="Pfam" id="PF03178">
    <property type="entry name" value="CPSF_A"/>
    <property type="match status" value="1"/>
</dbReference>
<sequence length="1820" mass="193013">MVGIPQTMKTKLELAAGEGNTAATVTAATASSSSPNSRPVHPAVLTTFGPGKGSGSSEFSVWAYLTRPRPRNMTTSSSTSSSSSSSKGDAPLPNLVTANSNSLRVYTVLPHAGTLALTAVYDNLAGTICSLDVIPNGTGGGGGTNCGICAASVAKDQNGGIVDDDGLNDDLFASTKEVGHPRLSAVYPSTPMVGSGCWSHSATSSASTDDAAVSMGDGEGLNSKDDTSSSGLSFGVGQGGVLLASSIIDLTPALTEKSMGGTSYLEQDIVVCVSTTSTMASGVDYAGKEKTADQNDPSVSVVLGGGVAIASFSLHKGPRPDEGNSDNATSSWWRVASEPYVLPLPTLASKVRSDFGGGGASNATAAAASTAVGGRAKNQPAATVVGNTGVVGHGFGDIVDIAFLSGYIEPTLLVLHSNPKRGGGRAWAGRLGRTEEVPLSNNGGSGESKDDYGEDIDLEGGDAAKKGPDLVSTGTKYGLSLTAISLAIHQRRSVVLWSLLDALPADAWKLVPHPSDGVIVWGVNTAVYVSMGGKISCALAANGFAKIGCPIGLIPPSGRIGSAVYLEPNPSPLPMLALQLDGARVGFVTEDVAIVCLGNGSLYSLELHRAKSMVSPSMFLSMSPLGHRVGGLGVASCLSVLAMACHSNSVGHFLVDNEGVKDEDHAKETISKESVSGPKIRSRGLIFAGSRMGDCSLLAFSLNVPIHLVITDVDSETGAGKRKLGGSRPEQLSSMPEPAQKQLKKEEISPSRTDSEDGEEDIVCAMSSPRRSVRTLSMFRTVSALDSLTGLGPLGQGCYGPVATLPSTDTSIKSTPASLDTQALFSDAFSSAARHFVMPCGFGESGGLAVLTTPGRDTIGGSILCEADMCRKADGDGVIALRGKLRLGEDVDGKFQPPIEEFEEVNIAASSTNEEDGMDVDAKAPSFDNVGDVLGKMTLLAVSEFGSSPSFSVFFVKAPQNDNDPYAIVIMSDDQDEAKDVSLQVNFVYHVASGGHNPKVLSSITPMISKVSDNGSVLSISFGCVWSFGGASVFNIDVSDSSSFGVTESMFAGDSSPVYANDDIAGVALVKDPSEGLSIWQAQGCSHGASVLGQSGEHPRRPGMHEVDAAEIRFFISGPSLTLGKEVANEEKDAWMLRSLCILVDTSLGDLQLYSGSRRLNRSLEFSRVPLSCVARSSEEAARHFIKLRRKGIVTSTTHSDFRPNRLHRFCDISGEDGLFAATARPLWFVSERGAPTVVSHKSRHVSPAGGRPVPVSGFCTTMPHIFQNANKGFVTLHERIGRIGSQRLTLFNGLWDVFSTHGLLPGGGICVQKVPFGVTVRAIEFIDDASISSPSRPVYALLISREIEADQSDLNDDGMDAEERKHIKEEKEAASIRKQVEADLGGFDVEQEWVEEIEREECFDVDTSIGLAPSIPTRQFEVWLVDAASQWTVLDKYQLCDFEHATALKVLFLTDVVEDSDEPPKKSLFVAVGTGRIERDGEDIASKGRILLFNLKKKKHQKDKRSMTLELHLKHEKDITIGPVTSLSSLRSEDIFRVAVGAGAEVTVEQWGSGKLVQVGFYHAHMQVQNISLFKTFFLLSDAYDALHFLVWRESDKSLTLLAKDYEPTQVFAAGMISRGGAMSFVCHDDRQNIQFLQYAPTDVAARGGNKLVCRADFHLGSQTTSLNSHWAQSSLLFNSCTVSSTLASLKQQDSLFGRLDDDQRFAVNFGTTDGSFVSIIPLSEPTYWRLTALQSVMSNALESNAALSHRAWRLYRRSTRRGGCRTNDRKKGVIDADLVMKFVDLPLPEQEDLTSSIGSTVGLVMDNLLELSCAGSVV</sequence>
<dbReference type="RefSeq" id="XP_002289794.1">
    <property type="nucleotide sequence ID" value="XM_002289758.1"/>
</dbReference>
<accession>B8BZD4</accession>
<dbReference type="Proteomes" id="UP000001449">
    <property type="component" value="Chromosome 4"/>
</dbReference>
<dbReference type="GeneID" id="7453386"/>
<dbReference type="InterPro" id="IPR015943">
    <property type="entry name" value="WD40/YVTN_repeat-like_dom_sf"/>
</dbReference>
<dbReference type="KEGG" id="tps:THAPSDRAFT_22269"/>
<feature type="compositionally biased region" description="Basic and acidic residues" evidence="1">
    <location>
        <begin position="743"/>
        <end position="755"/>
    </location>
</feature>
<feature type="compositionally biased region" description="Low complexity" evidence="1">
    <location>
        <begin position="74"/>
        <end position="86"/>
    </location>
</feature>
<keyword evidence="4" id="KW-1185">Reference proteome</keyword>
<dbReference type="InterPro" id="IPR004871">
    <property type="entry name" value="RSE1/DDB1/CPSF1_C"/>
</dbReference>
<feature type="domain" description="RSE1/DDB1/CPSF1 C-terminal" evidence="2">
    <location>
        <begin position="1421"/>
        <end position="1785"/>
    </location>
</feature>
<feature type="region of interest" description="Disordered" evidence="1">
    <location>
        <begin position="717"/>
        <end position="760"/>
    </location>
</feature>
<evidence type="ECO:0000313" key="4">
    <source>
        <dbReference type="Proteomes" id="UP000001449"/>
    </source>
</evidence>
<dbReference type="InterPro" id="IPR050358">
    <property type="entry name" value="RSE1/DDB1/CFT1"/>
</dbReference>
<dbReference type="PANTHER" id="PTHR10644">
    <property type="entry name" value="DNA REPAIR/RNA PROCESSING CPSF FAMILY"/>
    <property type="match status" value="1"/>
</dbReference>
<reference evidence="3 4" key="1">
    <citation type="journal article" date="2004" name="Science">
        <title>The genome of the diatom Thalassiosira pseudonana: ecology, evolution, and metabolism.</title>
        <authorList>
            <person name="Armbrust E.V."/>
            <person name="Berges J.A."/>
            <person name="Bowler C."/>
            <person name="Green B.R."/>
            <person name="Martinez D."/>
            <person name="Putnam N.H."/>
            <person name="Zhou S."/>
            <person name="Allen A.E."/>
            <person name="Apt K.E."/>
            <person name="Bechner M."/>
            <person name="Brzezinski M.A."/>
            <person name="Chaal B.K."/>
            <person name="Chiovitti A."/>
            <person name="Davis A.K."/>
            <person name="Demarest M.S."/>
            <person name="Detter J.C."/>
            <person name="Glavina T."/>
            <person name="Goodstein D."/>
            <person name="Hadi M.Z."/>
            <person name="Hellsten U."/>
            <person name="Hildebrand M."/>
            <person name="Jenkins B.D."/>
            <person name="Jurka J."/>
            <person name="Kapitonov V.V."/>
            <person name="Kroger N."/>
            <person name="Lau W.W."/>
            <person name="Lane T.W."/>
            <person name="Larimer F.W."/>
            <person name="Lippmeier J.C."/>
            <person name="Lucas S."/>
            <person name="Medina M."/>
            <person name="Montsant A."/>
            <person name="Obornik M."/>
            <person name="Parker M.S."/>
            <person name="Palenik B."/>
            <person name="Pazour G.J."/>
            <person name="Richardson P.M."/>
            <person name="Rynearson T.A."/>
            <person name="Saito M.A."/>
            <person name="Schwartz D.C."/>
            <person name="Thamatrakoln K."/>
            <person name="Valentin K."/>
            <person name="Vardi A."/>
            <person name="Wilkerson F.P."/>
            <person name="Rokhsar D.S."/>
        </authorList>
    </citation>
    <scope>NUCLEOTIDE SEQUENCE [LARGE SCALE GENOMIC DNA]</scope>
    <source>
        <strain evidence="3 4">CCMP1335</strain>
    </source>
</reference>
<proteinExistence type="predicted"/>
<dbReference type="HOGENOM" id="CLU_237640_0_0_1"/>
<dbReference type="GO" id="GO:0005634">
    <property type="term" value="C:nucleus"/>
    <property type="evidence" value="ECO:0000318"/>
    <property type="project" value="GO_Central"/>
</dbReference>
<feature type="region of interest" description="Disordered" evidence="1">
    <location>
        <begin position="208"/>
        <end position="229"/>
    </location>
</feature>
<reference evidence="3 4" key="2">
    <citation type="journal article" date="2008" name="Nature">
        <title>The Phaeodactylum genome reveals the evolutionary history of diatom genomes.</title>
        <authorList>
            <person name="Bowler C."/>
            <person name="Allen A.E."/>
            <person name="Badger J.H."/>
            <person name="Grimwood J."/>
            <person name="Jabbari K."/>
            <person name="Kuo A."/>
            <person name="Maheswari U."/>
            <person name="Martens C."/>
            <person name="Maumus F."/>
            <person name="Otillar R.P."/>
            <person name="Rayko E."/>
            <person name="Salamov A."/>
            <person name="Vandepoele K."/>
            <person name="Beszteri B."/>
            <person name="Gruber A."/>
            <person name="Heijde M."/>
            <person name="Katinka M."/>
            <person name="Mock T."/>
            <person name="Valentin K."/>
            <person name="Verret F."/>
            <person name="Berges J.A."/>
            <person name="Brownlee C."/>
            <person name="Cadoret J.P."/>
            <person name="Chiovitti A."/>
            <person name="Choi C.J."/>
            <person name="Coesel S."/>
            <person name="De Martino A."/>
            <person name="Detter J.C."/>
            <person name="Durkin C."/>
            <person name="Falciatore A."/>
            <person name="Fournet J."/>
            <person name="Haruta M."/>
            <person name="Huysman M.J."/>
            <person name="Jenkins B.D."/>
            <person name="Jiroutova K."/>
            <person name="Jorgensen R.E."/>
            <person name="Joubert Y."/>
            <person name="Kaplan A."/>
            <person name="Kroger N."/>
            <person name="Kroth P.G."/>
            <person name="La Roche J."/>
            <person name="Lindquist E."/>
            <person name="Lommer M."/>
            <person name="Martin-Jezequel V."/>
            <person name="Lopez P.J."/>
            <person name="Lucas S."/>
            <person name="Mangogna M."/>
            <person name="McGinnis K."/>
            <person name="Medlin L.K."/>
            <person name="Montsant A."/>
            <person name="Oudot-Le Secq M.P."/>
            <person name="Napoli C."/>
            <person name="Obornik M."/>
            <person name="Parker M.S."/>
            <person name="Petit J.L."/>
            <person name="Porcel B.M."/>
            <person name="Poulsen N."/>
            <person name="Robison M."/>
            <person name="Rychlewski L."/>
            <person name="Rynearson T.A."/>
            <person name="Schmutz J."/>
            <person name="Shapiro H."/>
            <person name="Siaut M."/>
            <person name="Stanley M."/>
            <person name="Sussman M.R."/>
            <person name="Taylor A.R."/>
            <person name="Vardi A."/>
            <person name="von Dassow P."/>
            <person name="Vyverman W."/>
            <person name="Willis A."/>
            <person name="Wyrwicz L.S."/>
            <person name="Rokhsar D.S."/>
            <person name="Weissenbach J."/>
            <person name="Armbrust E.V."/>
            <person name="Green B.R."/>
            <person name="Van de Peer Y."/>
            <person name="Grigoriev I.V."/>
        </authorList>
    </citation>
    <scope>NUCLEOTIDE SEQUENCE [LARGE SCALE GENOMIC DNA]</scope>
    <source>
        <strain evidence="3 4">CCMP1335</strain>
    </source>
</reference>
<feature type="region of interest" description="Disordered" evidence="1">
    <location>
        <begin position="435"/>
        <end position="467"/>
    </location>
</feature>
<feature type="region of interest" description="Disordered" evidence="1">
    <location>
        <begin position="70"/>
        <end position="93"/>
    </location>
</feature>
<evidence type="ECO:0000256" key="1">
    <source>
        <dbReference type="SAM" id="MobiDB-lite"/>
    </source>
</evidence>
<dbReference type="GO" id="GO:0003676">
    <property type="term" value="F:nucleic acid binding"/>
    <property type="evidence" value="ECO:0007669"/>
    <property type="project" value="InterPro"/>
</dbReference>